<comment type="caution">
    <text evidence="1">The sequence shown here is derived from an EMBL/GenBank/DDBJ whole genome shotgun (WGS) entry which is preliminary data.</text>
</comment>
<reference evidence="1 2" key="1">
    <citation type="submission" date="2019-02" db="EMBL/GenBank/DDBJ databases">
        <title>Genomic Encyclopedia of Type Strains, Phase IV (KMG-IV): sequencing the most valuable type-strain genomes for metagenomic binning, comparative biology and taxonomic classification.</title>
        <authorList>
            <person name="Goeker M."/>
        </authorList>
    </citation>
    <scope>NUCLEOTIDE SEQUENCE [LARGE SCALE GENOMIC DNA]</scope>
    <source>
        <strain evidence="1 2">DSM 101727</strain>
    </source>
</reference>
<organism evidence="1 2">
    <name type="scientific">Herbihabitans rhizosphaerae</name>
    <dbReference type="NCBI Taxonomy" id="1872711"/>
    <lineage>
        <taxon>Bacteria</taxon>
        <taxon>Bacillati</taxon>
        <taxon>Actinomycetota</taxon>
        <taxon>Actinomycetes</taxon>
        <taxon>Pseudonocardiales</taxon>
        <taxon>Pseudonocardiaceae</taxon>
        <taxon>Herbihabitans</taxon>
    </lineage>
</organism>
<dbReference type="EMBL" id="SGWQ01000010">
    <property type="protein sequence ID" value="RZS34059.1"/>
    <property type="molecule type" value="Genomic_DNA"/>
</dbReference>
<dbReference type="Proteomes" id="UP000294257">
    <property type="component" value="Unassembled WGS sequence"/>
</dbReference>
<keyword evidence="2" id="KW-1185">Reference proteome</keyword>
<dbReference type="AlphaFoldDB" id="A0A4Q7KG59"/>
<dbReference type="Pfam" id="PF16827">
    <property type="entry name" value="zf-HC3"/>
    <property type="match status" value="1"/>
</dbReference>
<proteinExistence type="predicted"/>
<sequence>MPVNPIPDVPWRQRLFVWQRADNRNHAIRKADYPLPPRPGEDVDVLCGRTITLAVEDFPALTEVPGGSHPTCWECEAEWRKAEGIPIDRNHPTRRNT</sequence>
<protein>
    <submittedName>
        <fullName evidence="1">Zinc finger protein</fullName>
    </submittedName>
</protein>
<accession>A0A4Q7KG59</accession>
<gene>
    <name evidence="1" type="ORF">EV193_110209</name>
</gene>
<dbReference type="Gene3D" id="2.30.30.990">
    <property type="entry name" value="Malonyl-[acyl-carrier protein] O-methyltransferase, zinc-finger motif"/>
    <property type="match status" value="1"/>
</dbReference>
<name>A0A4Q7KG59_9PSEU</name>
<dbReference type="InterPro" id="IPR031795">
    <property type="entry name" value="Zf-HC3"/>
</dbReference>
<evidence type="ECO:0000313" key="2">
    <source>
        <dbReference type="Proteomes" id="UP000294257"/>
    </source>
</evidence>
<evidence type="ECO:0000313" key="1">
    <source>
        <dbReference type="EMBL" id="RZS34059.1"/>
    </source>
</evidence>
<dbReference type="RefSeq" id="WP_242613671.1">
    <property type="nucleotide sequence ID" value="NZ_SGWQ01000010.1"/>
</dbReference>